<evidence type="ECO:0000313" key="2">
    <source>
        <dbReference type="EMBL" id="RYN92326.1"/>
    </source>
</evidence>
<dbReference type="Proteomes" id="UP000293195">
    <property type="component" value="Unassembled WGS sequence"/>
</dbReference>
<proteinExistence type="predicted"/>
<gene>
    <name evidence="2" type="ORF">AA0119_g10058</name>
</gene>
<reference evidence="3" key="1">
    <citation type="journal article" date="2019" name="bioRxiv">
        <title>Genomics, evolutionary history and diagnostics of the Alternaria alternata species group including apple and Asian pear pathotypes.</title>
        <authorList>
            <person name="Armitage A.D."/>
            <person name="Cockerton H.M."/>
            <person name="Sreenivasaprasad S."/>
            <person name="Woodhall J.W."/>
            <person name="Lane C.R."/>
            <person name="Harrison R.J."/>
            <person name="Clarkson J.P."/>
        </authorList>
    </citation>
    <scope>NUCLEOTIDE SEQUENCE [LARGE SCALE GENOMIC DNA]</scope>
    <source>
        <strain evidence="3">FERA 635</strain>
    </source>
</reference>
<accession>A0ABY0FY59</accession>
<name>A0ABY0FY59_9PLEO</name>
<dbReference type="InterPro" id="IPR031348">
    <property type="entry name" value="PigL_N"/>
</dbReference>
<keyword evidence="3" id="KW-1185">Reference proteome</keyword>
<comment type="caution">
    <text evidence="2">The sequence shown here is derived from an EMBL/GenBank/DDBJ whole genome shotgun (WGS) entry which is preliminary data.</text>
</comment>
<evidence type="ECO:0000259" key="1">
    <source>
        <dbReference type="Pfam" id="PF17111"/>
    </source>
</evidence>
<evidence type="ECO:0000313" key="3">
    <source>
        <dbReference type="Proteomes" id="UP000293195"/>
    </source>
</evidence>
<sequence>MDPLSITTAVLRITTTCIVAAKELNEIRNAWKRAPVTVSSLCSQLKLTGASLSQIQSLLLSDTDVLQEKPALIETLDTTLTSCLVLSTWLEKYMLKITKGVLDTSRLDWKAKFKTLWNDDEVKELQEQLHQQHAAISTLVGLLQMDSLTEMKKLIQKHGKMLQRIANDTQRMREAHSIEAAESILGTDDSSSIFSKLPIRDDISDHHSGSLFESEVLKSNVYSKALNNTMKQTADIEPDDANTVADDGMTMYNDDSDCTIDSPITEEDSASALMAGTPTFAPFSASFTSAINYLRVGTIGALSLENYTAQSPKELSLKCYNDIVALRKLDEWRYLGKIYENDIQRTGIVDRRRLCVEYRLNVPLQIKASRNSGSDTYRERGLHYLKGDALEIKSIDHSVDWLASPSSLRLQNFGPAKGGMIMVDAVELDDVAGKHVDAILNFSACSDIRVVGLSSIQREKRIKEIMREEYPETPWSVLADCRTFRELQLCARVWKKVRHELLGTKRDVELREGLTHC</sequence>
<feature type="domain" description="Azaphilone pigments biosynthesis cluster protein L N-terminal" evidence="1">
    <location>
        <begin position="1"/>
        <end position="169"/>
    </location>
</feature>
<protein>
    <recommendedName>
        <fullName evidence="1">Azaphilone pigments biosynthesis cluster protein L N-terminal domain-containing protein</fullName>
    </recommendedName>
</protein>
<dbReference type="EMBL" id="PDXF01000059">
    <property type="protein sequence ID" value="RYN92326.1"/>
    <property type="molecule type" value="Genomic_DNA"/>
</dbReference>
<dbReference type="Pfam" id="PF17111">
    <property type="entry name" value="PigL_N"/>
    <property type="match status" value="1"/>
</dbReference>
<organism evidence="2 3">
    <name type="scientific">Alternaria tenuissima</name>
    <dbReference type="NCBI Taxonomy" id="119927"/>
    <lineage>
        <taxon>Eukaryota</taxon>
        <taxon>Fungi</taxon>
        <taxon>Dikarya</taxon>
        <taxon>Ascomycota</taxon>
        <taxon>Pezizomycotina</taxon>
        <taxon>Dothideomycetes</taxon>
        <taxon>Pleosporomycetidae</taxon>
        <taxon>Pleosporales</taxon>
        <taxon>Pleosporineae</taxon>
        <taxon>Pleosporaceae</taxon>
        <taxon>Alternaria</taxon>
        <taxon>Alternaria sect. Alternaria</taxon>
        <taxon>Alternaria alternata complex</taxon>
    </lineage>
</organism>